<organism evidence="1 2">
    <name type="scientific">Halobacillus kuroshimensis</name>
    <dbReference type="NCBI Taxonomy" id="302481"/>
    <lineage>
        <taxon>Bacteria</taxon>
        <taxon>Bacillati</taxon>
        <taxon>Bacillota</taxon>
        <taxon>Bacilli</taxon>
        <taxon>Bacillales</taxon>
        <taxon>Bacillaceae</taxon>
        <taxon>Halobacillus</taxon>
    </lineage>
</organism>
<sequence length="61" mass="7403">MNLSPTRLSRGVEERRHYLIHRLWTMEYYEDRVGKKTEDMTLSELEQVHINLKCRKARGLN</sequence>
<name>A0ABS3DZS0_9BACI</name>
<keyword evidence="2" id="KW-1185">Reference proteome</keyword>
<proteinExistence type="predicted"/>
<comment type="caution">
    <text evidence="1">The sequence shown here is derived from an EMBL/GenBank/DDBJ whole genome shotgun (WGS) entry which is preliminary data.</text>
</comment>
<accession>A0ABS3DZS0</accession>
<dbReference type="EMBL" id="JAEKJY010000005">
    <property type="protein sequence ID" value="MBN8236853.1"/>
    <property type="molecule type" value="Genomic_DNA"/>
</dbReference>
<evidence type="ECO:0000313" key="2">
    <source>
        <dbReference type="Proteomes" id="UP000663970"/>
    </source>
</evidence>
<dbReference type="RefSeq" id="WP_206935457.1">
    <property type="nucleotide sequence ID" value="NZ_JAEKJY010000005.1"/>
</dbReference>
<protein>
    <recommendedName>
        <fullName evidence="3">Fur-regulated basic protein FbpA</fullName>
    </recommendedName>
</protein>
<evidence type="ECO:0008006" key="3">
    <source>
        <dbReference type="Google" id="ProtNLM"/>
    </source>
</evidence>
<evidence type="ECO:0000313" key="1">
    <source>
        <dbReference type="EMBL" id="MBN8236853.1"/>
    </source>
</evidence>
<reference evidence="1 2" key="1">
    <citation type="submission" date="2020-12" db="EMBL/GenBank/DDBJ databases">
        <title>Oil enriched cultivation method for isolating marine PHA-producing bacteria.</title>
        <authorList>
            <person name="Zheng W."/>
            <person name="Yu S."/>
            <person name="Huang Y."/>
        </authorList>
    </citation>
    <scope>NUCLEOTIDE SEQUENCE [LARGE SCALE GENOMIC DNA]</scope>
    <source>
        <strain evidence="1 2">SY-2-6</strain>
    </source>
</reference>
<dbReference type="Proteomes" id="UP000663970">
    <property type="component" value="Unassembled WGS sequence"/>
</dbReference>
<gene>
    <name evidence="1" type="ORF">JF544_16465</name>
</gene>